<evidence type="ECO:0000256" key="2">
    <source>
        <dbReference type="SAM" id="Phobius"/>
    </source>
</evidence>
<dbReference type="AlphaFoldDB" id="A0A835K7K8"/>
<feature type="compositionally biased region" description="Low complexity" evidence="1">
    <location>
        <begin position="135"/>
        <end position="148"/>
    </location>
</feature>
<feature type="transmembrane region" description="Helical" evidence="2">
    <location>
        <begin position="163"/>
        <end position="182"/>
    </location>
</feature>
<protein>
    <recommendedName>
        <fullName evidence="5">Transmembrane protein</fullName>
    </recommendedName>
</protein>
<evidence type="ECO:0008006" key="5">
    <source>
        <dbReference type="Google" id="ProtNLM"/>
    </source>
</evidence>
<proteinExistence type="predicted"/>
<dbReference type="EMBL" id="JADGMS010000006">
    <property type="protein sequence ID" value="KAF9679844.1"/>
    <property type="molecule type" value="Genomic_DNA"/>
</dbReference>
<reference evidence="3 4" key="1">
    <citation type="submission" date="2020-10" db="EMBL/GenBank/DDBJ databases">
        <title>Plant Genome Project.</title>
        <authorList>
            <person name="Zhang R.-G."/>
        </authorList>
    </citation>
    <scope>NUCLEOTIDE SEQUENCE [LARGE SCALE GENOMIC DNA]</scope>
    <source>
        <strain evidence="3">FAFU-HL-1</strain>
        <tissue evidence="3">Leaf</tissue>
    </source>
</reference>
<feature type="region of interest" description="Disordered" evidence="1">
    <location>
        <begin position="124"/>
        <end position="153"/>
    </location>
</feature>
<comment type="caution">
    <text evidence="3">The sequence shown here is derived from an EMBL/GenBank/DDBJ whole genome shotgun (WGS) entry which is preliminary data.</text>
</comment>
<feature type="region of interest" description="Disordered" evidence="1">
    <location>
        <begin position="271"/>
        <end position="298"/>
    </location>
</feature>
<dbReference type="PANTHER" id="PTHR36787">
    <property type="entry name" value="TRANSMEMBRANE PROTEIN"/>
    <property type="match status" value="1"/>
</dbReference>
<feature type="compositionally biased region" description="Low complexity" evidence="1">
    <location>
        <begin position="8"/>
        <end position="19"/>
    </location>
</feature>
<keyword evidence="2" id="KW-1133">Transmembrane helix</keyword>
<gene>
    <name evidence="3" type="ORF">SADUNF_Sadunf06G0057200</name>
</gene>
<evidence type="ECO:0000256" key="1">
    <source>
        <dbReference type="SAM" id="MobiDB-lite"/>
    </source>
</evidence>
<evidence type="ECO:0000313" key="3">
    <source>
        <dbReference type="EMBL" id="KAF9679844.1"/>
    </source>
</evidence>
<keyword evidence="2" id="KW-0472">Membrane</keyword>
<feature type="compositionally biased region" description="Low complexity" evidence="1">
    <location>
        <begin position="281"/>
        <end position="295"/>
    </location>
</feature>
<name>A0A835K7K8_9ROSI</name>
<keyword evidence="4" id="KW-1185">Reference proteome</keyword>
<dbReference type="Proteomes" id="UP000657918">
    <property type="component" value="Unassembled WGS sequence"/>
</dbReference>
<accession>A0A835K7K8</accession>
<feature type="region of interest" description="Disordered" evidence="1">
    <location>
        <begin position="1"/>
        <end position="31"/>
    </location>
</feature>
<sequence length="329" mass="35963">MVEQKETVSSSVNQSSNQQDSPEEKLKKPSVPPAFSGFPAYADGGFQMYPIMYPALVPGLNPMQNQEQANHGPGIYAVAVPQFMGHIAGLPSNTLIPLTLNVPTCCNQCYLSVIPSFHLPASSRPSPEAWATGDQAQGGQPQQQQQQHHPAHPRQIVGRRFQIAFQLDLLLIIKLVAVIFLFNQDGSRQRLLVLVFLASLVYLYQTGALTPLVRWLSQSMQRAAVPPLPPRPAVRVENAGAARQNENIDLAGTFHFLNPYRGCSMFSGQAGVENENRPAEDGNQAAENENAAEPGGDNGGHRWWGIVKEIQMIVVGFITSLLPGFHNLE</sequence>
<evidence type="ECO:0000313" key="4">
    <source>
        <dbReference type="Proteomes" id="UP000657918"/>
    </source>
</evidence>
<dbReference type="OrthoDB" id="21589at2759"/>
<feature type="transmembrane region" description="Helical" evidence="2">
    <location>
        <begin position="194"/>
        <end position="213"/>
    </location>
</feature>
<keyword evidence="2" id="KW-0812">Transmembrane</keyword>
<organism evidence="3 4">
    <name type="scientific">Salix dunnii</name>
    <dbReference type="NCBI Taxonomy" id="1413687"/>
    <lineage>
        <taxon>Eukaryota</taxon>
        <taxon>Viridiplantae</taxon>
        <taxon>Streptophyta</taxon>
        <taxon>Embryophyta</taxon>
        <taxon>Tracheophyta</taxon>
        <taxon>Spermatophyta</taxon>
        <taxon>Magnoliopsida</taxon>
        <taxon>eudicotyledons</taxon>
        <taxon>Gunneridae</taxon>
        <taxon>Pentapetalae</taxon>
        <taxon>rosids</taxon>
        <taxon>fabids</taxon>
        <taxon>Malpighiales</taxon>
        <taxon>Salicaceae</taxon>
        <taxon>Saliceae</taxon>
        <taxon>Salix</taxon>
    </lineage>
</organism>